<keyword evidence="1" id="KW-0732">Signal</keyword>
<organism evidence="2 3">
    <name type="scientific">Rohdeia mirabilis</name>
    <dbReference type="NCBI Taxonomy" id="2528008"/>
    <lineage>
        <taxon>Bacteria</taxon>
        <taxon>Pseudomonadati</taxon>
        <taxon>Planctomycetota</taxon>
        <taxon>Planctomycetia</taxon>
        <taxon>Planctomycetia incertae sedis</taxon>
        <taxon>Rohdeia</taxon>
    </lineage>
</organism>
<dbReference type="OrthoDB" id="123240at2"/>
<protein>
    <recommendedName>
        <fullName evidence="4">SMP-30/Gluconolaconase/LRE-like region</fullName>
    </recommendedName>
</protein>
<name>A0A518D152_9BACT</name>
<dbReference type="Proteomes" id="UP000319342">
    <property type="component" value="Chromosome"/>
</dbReference>
<evidence type="ECO:0000256" key="1">
    <source>
        <dbReference type="SAM" id="SignalP"/>
    </source>
</evidence>
<evidence type="ECO:0000313" key="3">
    <source>
        <dbReference type="Proteomes" id="UP000319342"/>
    </source>
</evidence>
<evidence type="ECO:0008006" key="4">
    <source>
        <dbReference type="Google" id="ProtNLM"/>
    </source>
</evidence>
<sequence precursor="true">MNSIFRAGSVPALVVALFGSAITAQVATAQDTPRDGFALTALAYPGQATVATLSNGDVVAFDGFSVDRYDATGSLLQNLTAFANFKFGSFMLVDPSETFVVLGESSTQNLYRIELAGGGTTVLANLPNNYDAVRESATTIVVSAASSGFSADNEVWRVHTTTGVATLLATIVGPSGPVAMDAAGDLYYGTVGTSFPAPAGSSDILRFDAADLTGAPVLDASDATVFGAGFDGAGDLVCDAATGNVYLAENDFFDGSNIVFQVGPTRALSLAVVDGAIFNAIGGLEFSAGTSPAAFAPFQPAFGGTLRYTTTDFFSTFERTQVEPARPEVNLVGPGVSGPGVFSVQLSEAPKNGVAVFVFGVQSLYTPLELPFLFGGAPVFSGIDVGTAIIGPIVGTSASGTAQLNYTNDGTLGGTAVIQAICVDPLFGIVGSSTTAAL</sequence>
<dbReference type="EMBL" id="CP036290">
    <property type="protein sequence ID" value="QDU85218.1"/>
    <property type="molecule type" value="Genomic_DNA"/>
</dbReference>
<dbReference type="SUPFAM" id="SSF63825">
    <property type="entry name" value="YWTD domain"/>
    <property type="match status" value="1"/>
</dbReference>
<feature type="signal peptide" evidence="1">
    <location>
        <begin position="1"/>
        <end position="29"/>
    </location>
</feature>
<feature type="chain" id="PRO_5021734944" description="SMP-30/Gluconolaconase/LRE-like region" evidence="1">
    <location>
        <begin position="30"/>
        <end position="438"/>
    </location>
</feature>
<keyword evidence="3" id="KW-1185">Reference proteome</keyword>
<dbReference type="RefSeq" id="WP_145188173.1">
    <property type="nucleotide sequence ID" value="NZ_CP036290.1"/>
</dbReference>
<gene>
    <name evidence="2" type="ORF">Pla163_23460</name>
</gene>
<accession>A0A518D152</accession>
<reference evidence="2 3" key="1">
    <citation type="submission" date="2019-02" db="EMBL/GenBank/DDBJ databases">
        <title>Deep-cultivation of Planctomycetes and their phenomic and genomic characterization uncovers novel biology.</title>
        <authorList>
            <person name="Wiegand S."/>
            <person name="Jogler M."/>
            <person name="Boedeker C."/>
            <person name="Pinto D."/>
            <person name="Vollmers J."/>
            <person name="Rivas-Marin E."/>
            <person name="Kohn T."/>
            <person name="Peeters S.H."/>
            <person name="Heuer A."/>
            <person name="Rast P."/>
            <person name="Oberbeckmann S."/>
            <person name="Bunk B."/>
            <person name="Jeske O."/>
            <person name="Meyerdierks A."/>
            <person name="Storesund J.E."/>
            <person name="Kallscheuer N."/>
            <person name="Luecker S."/>
            <person name="Lage O.M."/>
            <person name="Pohl T."/>
            <person name="Merkel B.J."/>
            <person name="Hornburger P."/>
            <person name="Mueller R.-W."/>
            <person name="Bruemmer F."/>
            <person name="Labrenz M."/>
            <person name="Spormann A.M."/>
            <person name="Op den Camp H."/>
            <person name="Overmann J."/>
            <person name="Amann R."/>
            <person name="Jetten M.S.M."/>
            <person name="Mascher T."/>
            <person name="Medema M.H."/>
            <person name="Devos D.P."/>
            <person name="Kaster A.-K."/>
            <person name="Ovreas L."/>
            <person name="Rohde M."/>
            <person name="Galperin M.Y."/>
            <person name="Jogler C."/>
        </authorList>
    </citation>
    <scope>NUCLEOTIDE SEQUENCE [LARGE SCALE GENOMIC DNA]</scope>
    <source>
        <strain evidence="2 3">Pla163</strain>
    </source>
</reference>
<proteinExistence type="predicted"/>
<evidence type="ECO:0000313" key="2">
    <source>
        <dbReference type="EMBL" id="QDU85218.1"/>
    </source>
</evidence>
<dbReference type="AlphaFoldDB" id="A0A518D152"/>